<dbReference type="STRING" id="914234.M2RNI0"/>
<dbReference type="AlphaFoldDB" id="M2RNI0"/>
<keyword evidence="11" id="KW-1185">Reference proteome</keyword>
<dbReference type="HOGENOM" id="CLU_014923_2_1_1"/>
<gene>
    <name evidence="10" type="ORF">CERSUDRAFT_103890</name>
</gene>
<name>M2RNI0_CERS8</name>
<protein>
    <recommendedName>
        <fullName evidence="3 6">DNA polymerase alpha subunit B</fullName>
    </recommendedName>
</protein>
<comment type="function">
    <text evidence="6">Accessory subunit of the DNA polymerase alpha complex (also known as the alpha DNA polymerase-primase complex) which plays an essential role in the initiation of DNA synthesis.</text>
</comment>
<dbReference type="PANTHER" id="PTHR23061">
    <property type="entry name" value="DNA POLYMERASE 2 ALPHA 70 KDA SUBUNIT"/>
    <property type="match status" value="1"/>
</dbReference>
<dbReference type="InterPro" id="IPR007185">
    <property type="entry name" value="DNA_pol_a/d/e_bsu"/>
</dbReference>
<dbReference type="PANTHER" id="PTHR23061:SF12">
    <property type="entry name" value="DNA POLYMERASE ALPHA SUBUNIT B"/>
    <property type="match status" value="1"/>
</dbReference>
<organism evidence="10 11">
    <name type="scientific">Ceriporiopsis subvermispora (strain B)</name>
    <name type="common">White-rot fungus</name>
    <name type="synonym">Gelatoporia subvermispora</name>
    <dbReference type="NCBI Taxonomy" id="914234"/>
    <lineage>
        <taxon>Eukaryota</taxon>
        <taxon>Fungi</taxon>
        <taxon>Dikarya</taxon>
        <taxon>Basidiomycota</taxon>
        <taxon>Agaricomycotina</taxon>
        <taxon>Agaricomycetes</taxon>
        <taxon>Polyporales</taxon>
        <taxon>Gelatoporiaceae</taxon>
        <taxon>Gelatoporia</taxon>
    </lineage>
</organism>
<evidence type="ECO:0000256" key="5">
    <source>
        <dbReference type="ARBA" id="ARBA00023242"/>
    </source>
</evidence>
<dbReference type="GO" id="GO:0003677">
    <property type="term" value="F:DNA binding"/>
    <property type="evidence" value="ECO:0007669"/>
    <property type="project" value="InterPro"/>
</dbReference>
<dbReference type="InterPro" id="IPR016722">
    <property type="entry name" value="DNA_pol_alpha_bsu"/>
</dbReference>
<dbReference type="GO" id="GO:0006270">
    <property type="term" value="P:DNA replication initiation"/>
    <property type="evidence" value="ECO:0007669"/>
    <property type="project" value="TreeGrafter"/>
</dbReference>
<dbReference type="Gene3D" id="3.60.21.60">
    <property type="match status" value="2"/>
</dbReference>
<evidence type="ECO:0000313" key="11">
    <source>
        <dbReference type="Proteomes" id="UP000016930"/>
    </source>
</evidence>
<dbReference type="GO" id="GO:0005658">
    <property type="term" value="C:alpha DNA polymerase:primase complex"/>
    <property type="evidence" value="ECO:0007669"/>
    <property type="project" value="TreeGrafter"/>
</dbReference>
<dbReference type="Proteomes" id="UP000016930">
    <property type="component" value="Unassembled WGS sequence"/>
</dbReference>
<evidence type="ECO:0000256" key="1">
    <source>
        <dbReference type="ARBA" id="ARBA00004123"/>
    </source>
</evidence>
<dbReference type="PIRSF" id="PIRSF018300">
    <property type="entry name" value="DNA_pol_alph_2"/>
    <property type="match status" value="1"/>
</dbReference>
<evidence type="ECO:0000256" key="7">
    <source>
        <dbReference type="SAM" id="MobiDB-lite"/>
    </source>
</evidence>
<evidence type="ECO:0000313" key="10">
    <source>
        <dbReference type="EMBL" id="EMD39987.1"/>
    </source>
</evidence>
<dbReference type="EMBL" id="KB445793">
    <property type="protein sequence ID" value="EMD39987.1"/>
    <property type="molecule type" value="Genomic_DNA"/>
</dbReference>
<evidence type="ECO:0000256" key="2">
    <source>
        <dbReference type="ARBA" id="ARBA00007299"/>
    </source>
</evidence>
<dbReference type="OrthoDB" id="336885at2759"/>
<evidence type="ECO:0000256" key="4">
    <source>
        <dbReference type="ARBA" id="ARBA00022705"/>
    </source>
</evidence>
<evidence type="ECO:0000256" key="6">
    <source>
        <dbReference type="PIRNR" id="PIRNR018300"/>
    </source>
</evidence>
<keyword evidence="4 6" id="KW-0235">DNA replication</keyword>
<evidence type="ECO:0000256" key="3">
    <source>
        <dbReference type="ARBA" id="ARBA00018596"/>
    </source>
</evidence>
<keyword evidence="5 6" id="KW-0539">Nucleus</keyword>
<reference evidence="10 11" key="1">
    <citation type="journal article" date="2012" name="Proc. Natl. Acad. Sci. U.S.A.">
        <title>Comparative genomics of Ceriporiopsis subvermispora and Phanerochaete chrysosporium provide insight into selective ligninolysis.</title>
        <authorList>
            <person name="Fernandez-Fueyo E."/>
            <person name="Ruiz-Duenas F.J."/>
            <person name="Ferreira P."/>
            <person name="Floudas D."/>
            <person name="Hibbett D.S."/>
            <person name="Canessa P."/>
            <person name="Larrondo L.F."/>
            <person name="James T.Y."/>
            <person name="Seelenfreund D."/>
            <person name="Lobos S."/>
            <person name="Polanco R."/>
            <person name="Tello M."/>
            <person name="Honda Y."/>
            <person name="Watanabe T."/>
            <person name="Watanabe T."/>
            <person name="Ryu J.S."/>
            <person name="Kubicek C.P."/>
            <person name="Schmoll M."/>
            <person name="Gaskell J."/>
            <person name="Hammel K.E."/>
            <person name="St John F.J."/>
            <person name="Vanden Wymelenberg A."/>
            <person name="Sabat G."/>
            <person name="Splinter BonDurant S."/>
            <person name="Syed K."/>
            <person name="Yadav J.S."/>
            <person name="Doddapaneni H."/>
            <person name="Subramanian V."/>
            <person name="Lavin J.L."/>
            <person name="Oguiza J.A."/>
            <person name="Perez G."/>
            <person name="Pisabarro A.G."/>
            <person name="Ramirez L."/>
            <person name="Santoyo F."/>
            <person name="Master E."/>
            <person name="Coutinho P.M."/>
            <person name="Henrissat B."/>
            <person name="Lombard V."/>
            <person name="Magnuson J.K."/>
            <person name="Kuees U."/>
            <person name="Hori C."/>
            <person name="Igarashi K."/>
            <person name="Samejima M."/>
            <person name="Held B.W."/>
            <person name="Barry K.W."/>
            <person name="LaButti K.M."/>
            <person name="Lapidus A."/>
            <person name="Lindquist E.A."/>
            <person name="Lucas S.M."/>
            <person name="Riley R."/>
            <person name="Salamov A.A."/>
            <person name="Hoffmeister D."/>
            <person name="Schwenk D."/>
            <person name="Hadar Y."/>
            <person name="Yarden O."/>
            <person name="de Vries R.P."/>
            <person name="Wiebenga A."/>
            <person name="Stenlid J."/>
            <person name="Eastwood D."/>
            <person name="Grigoriev I.V."/>
            <person name="Berka R.M."/>
            <person name="Blanchette R.A."/>
            <person name="Kersten P."/>
            <person name="Martinez A.T."/>
            <person name="Vicuna R."/>
            <person name="Cullen D."/>
        </authorList>
    </citation>
    <scope>NUCLEOTIDE SEQUENCE [LARGE SCALE GENOMIC DNA]</scope>
    <source>
        <strain evidence="10 11">B</strain>
    </source>
</reference>
<dbReference type="InterPro" id="IPR054300">
    <property type="entry name" value="OB_DPOA2"/>
</dbReference>
<sequence>MASADEARLRKEIVQHFGNTIEDALLPECVKFCQMYNLGGQDLLFKWEALTYGQLGLKVFNATTLPALKAKIQRDAAKANAKKQQSKATLSGPLNRRFGGTGRPGARMGLGAMGLPQQPTVRRQDGFTFTMEERSMPVAGPSRVRFAGPEMDEQSRKRRAYRYMFEKISERSEALDDRIDDFGELVKAHYNLEELGDPAVSTEEDVVVVGRVTFDSESISGSVKLNEASLAFESSRMMGAGARVPIRFDPNVKIRGGKAGLSTVGLFPGAIVALKGKNGGGGYFLATEIISLPPAPVPPRTSVKSEEGQSSFVAHIACGPFTPDSDLQYAPWHNMLSRIKSDKPAVILLVGPFVDSAHPLIKIGDVDATPAEMFQQHFVEPLRDFLDTAPGSIVLIVPSTRDIISDHAVFPQPELSADFSGDPRIKLLPNPARFAINDVSFGVSSVDVVFHLRKEEFLKRGQEVDPVPAEVIEGQAAADPMVNSCRHLLQQRSFYPIFPVPLDLSHEVNLDVAHWAGLRLGGDGAEEDTAPDVLITPSRLKHFSKVVDGTVAINPSYSTKGMFATLNYSGDTGDAPMRSRLKVDLVRLE</sequence>
<proteinExistence type="inferred from homology"/>
<dbReference type="Pfam" id="PF22062">
    <property type="entry name" value="OB_DPOA2"/>
    <property type="match status" value="1"/>
</dbReference>
<feature type="domain" description="DNA polymerase alpha/delta/epsilon subunit B" evidence="8">
    <location>
        <begin position="316"/>
        <end position="545"/>
    </location>
</feature>
<comment type="subcellular location">
    <subcellularLocation>
        <location evidence="1 6">Nucleus</location>
    </subcellularLocation>
</comment>
<evidence type="ECO:0000259" key="8">
    <source>
        <dbReference type="Pfam" id="PF04042"/>
    </source>
</evidence>
<feature type="region of interest" description="Disordered" evidence="7">
    <location>
        <begin position="78"/>
        <end position="118"/>
    </location>
</feature>
<accession>M2RNI0</accession>
<comment type="similarity">
    <text evidence="2 6">Belongs to the DNA polymerase alpha subunit B family.</text>
</comment>
<dbReference type="Pfam" id="PF04042">
    <property type="entry name" value="DNA_pol_E_B"/>
    <property type="match status" value="1"/>
</dbReference>
<feature type="domain" description="DNA polymerase alpha subunit B OB" evidence="9">
    <location>
        <begin position="172"/>
        <end position="291"/>
    </location>
</feature>
<evidence type="ECO:0000259" key="9">
    <source>
        <dbReference type="Pfam" id="PF22062"/>
    </source>
</evidence>